<dbReference type="SUPFAM" id="SSF53335">
    <property type="entry name" value="S-adenosyl-L-methionine-dependent methyltransferases"/>
    <property type="match status" value="1"/>
</dbReference>
<dbReference type="Proteomes" id="UP000294257">
    <property type="component" value="Unassembled WGS sequence"/>
</dbReference>
<keyword evidence="4" id="KW-1185">Reference proteome</keyword>
<dbReference type="Gene3D" id="2.60.40.10">
    <property type="entry name" value="Immunoglobulins"/>
    <property type="match status" value="1"/>
</dbReference>
<evidence type="ECO:0000313" key="3">
    <source>
        <dbReference type="EMBL" id="RZS37466.1"/>
    </source>
</evidence>
<dbReference type="InterPro" id="IPR013216">
    <property type="entry name" value="Methyltransf_11"/>
</dbReference>
<protein>
    <submittedName>
        <fullName evidence="3">Methyltransferase family protein</fullName>
    </submittedName>
</protein>
<dbReference type="AlphaFoldDB" id="A0A4Q7KMD5"/>
<dbReference type="GO" id="GO:0008757">
    <property type="term" value="F:S-adenosylmethionine-dependent methyltransferase activity"/>
    <property type="evidence" value="ECO:0007669"/>
    <property type="project" value="InterPro"/>
</dbReference>
<dbReference type="Pfam" id="PF08241">
    <property type="entry name" value="Methyltransf_11"/>
    <property type="match status" value="1"/>
</dbReference>
<organism evidence="3 4">
    <name type="scientific">Herbihabitans rhizosphaerae</name>
    <dbReference type="NCBI Taxonomy" id="1872711"/>
    <lineage>
        <taxon>Bacteria</taxon>
        <taxon>Bacillati</taxon>
        <taxon>Actinomycetota</taxon>
        <taxon>Actinomycetes</taxon>
        <taxon>Pseudonocardiales</taxon>
        <taxon>Pseudonocardiaceae</taxon>
        <taxon>Herbihabitans</taxon>
    </lineage>
</organism>
<feature type="domain" description="Methyltransferase type 11" evidence="2">
    <location>
        <begin position="77"/>
        <end position="173"/>
    </location>
</feature>
<evidence type="ECO:0000256" key="1">
    <source>
        <dbReference type="SAM" id="MobiDB-lite"/>
    </source>
</evidence>
<dbReference type="InterPro" id="IPR013783">
    <property type="entry name" value="Ig-like_fold"/>
</dbReference>
<dbReference type="PANTHER" id="PTHR43861:SF1">
    <property type="entry name" value="TRANS-ACONITATE 2-METHYLTRANSFERASE"/>
    <property type="match status" value="1"/>
</dbReference>
<accession>A0A4Q7KMD5</accession>
<dbReference type="EMBL" id="SGWQ01000005">
    <property type="protein sequence ID" value="RZS37466.1"/>
    <property type="molecule type" value="Genomic_DNA"/>
</dbReference>
<comment type="caution">
    <text evidence="3">The sequence shown here is derived from an EMBL/GenBank/DDBJ whole genome shotgun (WGS) entry which is preliminary data.</text>
</comment>
<evidence type="ECO:0000259" key="2">
    <source>
        <dbReference type="Pfam" id="PF08241"/>
    </source>
</evidence>
<sequence>MYLGGKGGWLFLMALDRLKSTWEGLGQVDPLWAVLTDPNRRHGKWDVDEFMATAAGPVGMVRKLVERAGLSLGDRVLDFGCGVGRLSNALAEHASEVVGIDIAESMVANAVKYNRHPDRVRFVHYDGVRLPFPDESFDSVVSLIVLQHARPEVQMACLLELRRIVRPGGALVLQIPSRPHKPEPLSEDGMRSLIEILDAPGEVVAGRETLIRTRVTNTGSRKWLQGQQIRLGNHWLDAGGEPLRWNDGRGDLEHDVLPGDSAEIELVVTPPAVAGPAILEFDMVQEAVNWWAKAGNKTTRVDVHIAEPKIVPAPNGESPSEPSEELDTTKALTHKPGKMEMHGLAVPLVRSLFNHCGCDVIDVVPDTMAGDDWESFTYVIRRNEPI</sequence>
<dbReference type="GO" id="GO:0032259">
    <property type="term" value="P:methylation"/>
    <property type="evidence" value="ECO:0007669"/>
    <property type="project" value="UniProtKB-KW"/>
</dbReference>
<keyword evidence="3" id="KW-0808">Transferase</keyword>
<gene>
    <name evidence="3" type="ORF">EV193_10521</name>
</gene>
<proteinExistence type="predicted"/>
<dbReference type="OrthoDB" id="1853779at2"/>
<dbReference type="InterPro" id="IPR029063">
    <property type="entry name" value="SAM-dependent_MTases_sf"/>
</dbReference>
<dbReference type="CDD" id="cd02440">
    <property type="entry name" value="AdoMet_MTases"/>
    <property type="match status" value="1"/>
</dbReference>
<evidence type="ECO:0000313" key="4">
    <source>
        <dbReference type="Proteomes" id="UP000294257"/>
    </source>
</evidence>
<dbReference type="GO" id="GO:0005975">
    <property type="term" value="P:carbohydrate metabolic process"/>
    <property type="evidence" value="ECO:0007669"/>
    <property type="project" value="UniProtKB-ARBA"/>
</dbReference>
<feature type="region of interest" description="Disordered" evidence="1">
    <location>
        <begin position="310"/>
        <end position="330"/>
    </location>
</feature>
<dbReference type="PANTHER" id="PTHR43861">
    <property type="entry name" value="TRANS-ACONITATE 2-METHYLTRANSFERASE-RELATED"/>
    <property type="match status" value="1"/>
</dbReference>
<reference evidence="3 4" key="1">
    <citation type="submission" date="2019-02" db="EMBL/GenBank/DDBJ databases">
        <title>Genomic Encyclopedia of Type Strains, Phase IV (KMG-IV): sequencing the most valuable type-strain genomes for metagenomic binning, comparative biology and taxonomic classification.</title>
        <authorList>
            <person name="Goeker M."/>
        </authorList>
    </citation>
    <scope>NUCLEOTIDE SEQUENCE [LARGE SCALE GENOMIC DNA]</scope>
    <source>
        <strain evidence="3 4">DSM 101727</strain>
    </source>
</reference>
<name>A0A4Q7KMD5_9PSEU</name>
<dbReference type="Gene3D" id="3.40.50.150">
    <property type="entry name" value="Vaccinia Virus protein VP39"/>
    <property type="match status" value="1"/>
</dbReference>
<keyword evidence="3" id="KW-0489">Methyltransferase</keyword>